<comment type="caution">
    <text evidence="1">The sequence shown here is derived from an EMBL/GenBank/DDBJ whole genome shotgun (WGS) entry which is preliminary data.</text>
</comment>
<evidence type="ECO:0000313" key="1">
    <source>
        <dbReference type="EMBL" id="KAI7991094.1"/>
    </source>
</evidence>
<evidence type="ECO:0000313" key="2">
    <source>
        <dbReference type="Proteomes" id="UP001060215"/>
    </source>
</evidence>
<dbReference type="Proteomes" id="UP001060215">
    <property type="component" value="Chromosome 13"/>
</dbReference>
<reference evidence="1 2" key="1">
    <citation type="journal article" date="2022" name="Plant J.">
        <title>Chromosome-level genome of Camellia lanceoleosa provides a valuable resource for understanding genome evolution and self-incompatibility.</title>
        <authorList>
            <person name="Gong W."/>
            <person name="Xiao S."/>
            <person name="Wang L."/>
            <person name="Liao Z."/>
            <person name="Chang Y."/>
            <person name="Mo W."/>
            <person name="Hu G."/>
            <person name="Li W."/>
            <person name="Zhao G."/>
            <person name="Zhu H."/>
            <person name="Hu X."/>
            <person name="Ji K."/>
            <person name="Xiang X."/>
            <person name="Song Q."/>
            <person name="Yuan D."/>
            <person name="Jin S."/>
            <person name="Zhang L."/>
        </authorList>
    </citation>
    <scope>NUCLEOTIDE SEQUENCE [LARGE SCALE GENOMIC DNA]</scope>
    <source>
        <strain evidence="1">SQ_2022a</strain>
    </source>
</reference>
<gene>
    <name evidence="1" type="ORF">LOK49_LG12G00809</name>
</gene>
<protein>
    <submittedName>
        <fullName evidence="1">Uncharacterized protein</fullName>
    </submittedName>
</protein>
<sequence length="173" mass="19415">MAAINPKPQLALLVFILSTLSISAISQPSDEPPTVYEILPKFGLPSGLLPDTVKSYSLDDDGNFVVDLDKPCYIQFDYLVYYEKRITGVLKYGSITHLKGIQVQKLLLWFDVDEIKVDLPPSDSIYFSVGFINKKLDVDQFKTVHSCRKKATSGNRVIELLTPGEDIQMLITE</sequence>
<accession>A0ACC0FRD3</accession>
<keyword evidence="2" id="KW-1185">Reference proteome</keyword>
<proteinExistence type="predicted"/>
<dbReference type="EMBL" id="CM045770">
    <property type="protein sequence ID" value="KAI7991094.1"/>
    <property type="molecule type" value="Genomic_DNA"/>
</dbReference>
<organism evidence="1 2">
    <name type="scientific">Camellia lanceoleosa</name>
    <dbReference type="NCBI Taxonomy" id="1840588"/>
    <lineage>
        <taxon>Eukaryota</taxon>
        <taxon>Viridiplantae</taxon>
        <taxon>Streptophyta</taxon>
        <taxon>Embryophyta</taxon>
        <taxon>Tracheophyta</taxon>
        <taxon>Spermatophyta</taxon>
        <taxon>Magnoliopsida</taxon>
        <taxon>eudicotyledons</taxon>
        <taxon>Gunneridae</taxon>
        <taxon>Pentapetalae</taxon>
        <taxon>asterids</taxon>
        <taxon>Ericales</taxon>
        <taxon>Theaceae</taxon>
        <taxon>Camellia</taxon>
    </lineage>
</organism>
<name>A0ACC0FRD3_9ERIC</name>